<dbReference type="AlphaFoldDB" id="A0A4U8W8C1"/>
<organism evidence="3 4">
    <name type="scientific">Nocardia cyriacigeorgica</name>
    <dbReference type="NCBI Taxonomy" id="135487"/>
    <lineage>
        <taxon>Bacteria</taxon>
        <taxon>Bacillati</taxon>
        <taxon>Actinomycetota</taxon>
        <taxon>Actinomycetes</taxon>
        <taxon>Mycobacteriales</taxon>
        <taxon>Nocardiaceae</taxon>
        <taxon>Nocardia</taxon>
    </lineage>
</organism>
<evidence type="ECO:0000313" key="4">
    <source>
        <dbReference type="Proteomes" id="UP000290439"/>
    </source>
</evidence>
<dbReference type="InterPro" id="IPR001466">
    <property type="entry name" value="Beta-lactam-related"/>
</dbReference>
<dbReference type="EC" id="3.5.1.46" evidence="3"/>
<sequence>MNEPAPQPSRRRRYLLRAAVGFAITVVLLVAAAFGATSIMSLPSPPTLAQLMFAPPSTQGELFASRTVPASPEPRPLPKTEAPLPDTVPWKGGQITVSEFLGTTKTNSFVVLRDGVMIHEWYRDGVGPATKQSSWSVAKSVVSLLIGRAIDAGQMSEDDRLVDLLPELATGADYDKVTIGDLLDMSSGIDVSENYNKWAPFTGTARMYLTTDLAEFVDGHRTLVFPPGSKGDYRSVDTQLLGMALARVTGTSLSELLARDIWAPIGAVDDALWNLDREGGQEKAFCCLNATARDFAKIGQLVADGGRVGGHQIVPPAWIERIGTPSQHRVSDEGYSAQWWHPDGGDGADLSAVGVYGQYIWVDPPSRTVIVKLSDYGTSQDETETFEVFRTIARAG</sequence>
<proteinExistence type="predicted"/>
<dbReference type="PANTHER" id="PTHR43283">
    <property type="entry name" value="BETA-LACTAMASE-RELATED"/>
    <property type="match status" value="1"/>
</dbReference>
<evidence type="ECO:0000313" key="3">
    <source>
        <dbReference type="EMBL" id="VFB01566.1"/>
    </source>
</evidence>
<evidence type="ECO:0000256" key="1">
    <source>
        <dbReference type="SAM" id="MobiDB-lite"/>
    </source>
</evidence>
<dbReference type="InterPro" id="IPR012338">
    <property type="entry name" value="Beta-lactam/transpept-like"/>
</dbReference>
<dbReference type="EMBL" id="LR215973">
    <property type="protein sequence ID" value="VFB01566.1"/>
    <property type="molecule type" value="Genomic_DNA"/>
</dbReference>
<protein>
    <submittedName>
        <fullName evidence="3">6-aminohexanoate-dimer hydrolase</fullName>
        <ecNumber evidence="3">3.5.1.46</ecNumber>
    </submittedName>
</protein>
<keyword evidence="3" id="KW-0378">Hydrolase</keyword>
<dbReference type="PANTHER" id="PTHR43283:SF7">
    <property type="entry name" value="BETA-LACTAMASE-RELATED DOMAIN-CONTAINING PROTEIN"/>
    <property type="match status" value="1"/>
</dbReference>
<dbReference type="SUPFAM" id="SSF56601">
    <property type="entry name" value="beta-lactamase/transpeptidase-like"/>
    <property type="match status" value="1"/>
</dbReference>
<name>A0A4U8W8C1_9NOCA</name>
<feature type="region of interest" description="Disordered" evidence="1">
    <location>
        <begin position="67"/>
        <end position="86"/>
    </location>
</feature>
<dbReference type="GO" id="GO:0019875">
    <property type="term" value="F:6-aminohexanoate-dimer hydrolase activity"/>
    <property type="evidence" value="ECO:0007669"/>
    <property type="project" value="UniProtKB-EC"/>
</dbReference>
<feature type="domain" description="Beta-lactamase-related" evidence="2">
    <location>
        <begin position="108"/>
        <end position="379"/>
    </location>
</feature>
<evidence type="ECO:0000259" key="2">
    <source>
        <dbReference type="Pfam" id="PF00144"/>
    </source>
</evidence>
<dbReference type="Gene3D" id="3.40.710.10">
    <property type="entry name" value="DD-peptidase/beta-lactamase superfamily"/>
    <property type="match status" value="1"/>
</dbReference>
<gene>
    <name evidence="3" type="primary">nylB'</name>
    <name evidence="3" type="ORF">NCTC10797_05385</name>
</gene>
<reference evidence="3 4" key="1">
    <citation type="submission" date="2019-02" db="EMBL/GenBank/DDBJ databases">
        <authorList>
            <consortium name="Pathogen Informatics"/>
        </authorList>
    </citation>
    <scope>NUCLEOTIDE SEQUENCE [LARGE SCALE GENOMIC DNA]</scope>
    <source>
        <strain evidence="3 4">3012STDY6756504</strain>
    </source>
</reference>
<dbReference type="Proteomes" id="UP000290439">
    <property type="component" value="Chromosome"/>
</dbReference>
<dbReference type="InterPro" id="IPR050789">
    <property type="entry name" value="Diverse_Enzym_Activities"/>
</dbReference>
<accession>A0A4U8W8C1</accession>
<dbReference type="Pfam" id="PF00144">
    <property type="entry name" value="Beta-lactamase"/>
    <property type="match status" value="1"/>
</dbReference>
<dbReference type="RefSeq" id="WP_130919025.1">
    <property type="nucleotide sequence ID" value="NZ_LR215973.1"/>
</dbReference>